<dbReference type="AlphaFoldDB" id="Q9RRH2"/>
<keyword evidence="5" id="KW-1185">Reference proteome</keyword>
<name>Q9RRH2_DEIRA</name>
<dbReference type="InParanoid" id="Q9RRH2"/>
<dbReference type="InterPro" id="IPR047057">
    <property type="entry name" value="MerR_fam"/>
</dbReference>
<dbReference type="PANTHER" id="PTHR30204:SF97">
    <property type="entry name" value="MERR FAMILY REGULATORY PROTEIN"/>
    <property type="match status" value="1"/>
</dbReference>
<dbReference type="GO" id="GO:0003677">
    <property type="term" value="F:DNA binding"/>
    <property type="evidence" value="ECO:0007669"/>
    <property type="project" value="UniProtKB-KW"/>
</dbReference>
<accession>Q9RRH2</accession>
<evidence type="ECO:0000313" key="4">
    <source>
        <dbReference type="EMBL" id="AAF12058.1"/>
    </source>
</evidence>
<dbReference type="PATRIC" id="fig|243230.17.peg.2761"/>
<proteinExistence type="predicted"/>
<dbReference type="STRING" id="243230.DR_2519"/>
<dbReference type="InterPro" id="IPR000551">
    <property type="entry name" value="MerR-type_HTH_dom"/>
</dbReference>
<keyword evidence="1" id="KW-0238">DNA-binding</keyword>
<dbReference type="SMART" id="SM00422">
    <property type="entry name" value="HTH_MERR"/>
    <property type="match status" value="1"/>
</dbReference>
<sequence length="127" mass="14150">MAPLPSLSIREVAERSGCPASALRYYEDAGLIAALPRLETAARCYDPRVLDTLSVITALRGVGFGIREIRALLDIRQPGDPAPLRLKKAEQALDRLTEVLAERRRTLEEAEKLLRRWEAEVAEAQQS</sequence>
<dbReference type="SUPFAM" id="SSF46955">
    <property type="entry name" value="Putative DNA-binding domain"/>
    <property type="match status" value="1"/>
</dbReference>
<reference evidence="4 5" key="1">
    <citation type="journal article" date="1999" name="Science">
        <title>Genome sequence of the radioresistant bacterium Deinococcus radiodurans R1.</title>
        <authorList>
            <person name="White O."/>
            <person name="Eisen J.A."/>
            <person name="Heidelberg J.F."/>
            <person name="Hickey E.K."/>
            <person name="Peterson J.D."/>
            <person name="Dodson R.J."/>
            <person name="Haft D.H."/>
            <person name="Gwinn M.L."/>
            <person name="Nelson W.C."/>
            <person name="Richardson D.L."/>
            <person name="Moffat K.S."/>
            <person name="Qin H."/>
            <person name="Jiang L."/>
            <person name="Pamphile W."/>
            <person name="Crosby M."/>
            <person name="Shen M."/>
            <person name="Vamathevan J.J."/>
            <person name="Lam P."/>
            <person name="McDonald L."/>
            <person name="Utterback T."/>
            <person name="Zalewski C."/>
            <person name="Makarova K.S."/>
            <person name="Aravind L."/>
            <person name="Daly M.J."/>
            <person name="Minton K.W."/>
            <person name="Fleischmann R.D."/>
            <person name="Ketchum K.A."/>
            <person name="Nelson K.E."/>
            <person name="Salzberg S."/>
            <person name="Smith H.O."/>
            <person name="Venter J.C."/>
            <person name="Fraser C.M."/>
        </authorList>
    </citation>
    <scope>NUCLEOTIDE SEQUENCE [LARGE SCALE GENOMIC DNA]</scope>
    <source>
        <strain evidence="5">ATCC 13939 / DSM 20539 / JCM 16871 / LMG 4051 / NBRC 15346 / NCIMB 9279 / R1 / VKM B-1422</strain>
    </source>
</reference>
<dbReference type="PROSITE" id="PS50937">
    <property type="entry name" value="HTH_MERR_2"/>
    <property type="match status" value="1"/>
</dbReference>
<dbReference type="HOGENOM" id="CLU_060077_2_0_0"/>
<evidence type="ECO:0000259" key="3">
    <source>
        <dbReference type="PROSITE" id="PS50937"/>
    </source>
</evidence>
<dbReference type="EnsemblBacteria" id="AAF12058">
    <property type="protein sequence ID" value="AAF12058"/>
    <property type="gene ID" value="DR_2519"/>
</dbReference>
<dbReference type="SMR" id="Q9RRH2"/>
<feature type="coiled-coil region" evidence="2">
    <location>
        <begin position="86"/>
        <end position="127"/>
    </location>
</feature>
<dbReference type="eggNOG" id="COG0789">
    <property type="taxonomic scope" value="Bacteria"/>
</dbReference>
<evidence type="ECO:0000256" key="2">
    <source>
        <dbReference type="SAM" id="Coils"/>
    </source>
</evidence>
<dbReference type="GO" id="GO:0006355">
    <property type="term" value="P:regulation of DNA-templated transcription"/>
    <property type="evidence" value="ECO:0000318"/>
    <property type="project" value="GO_Central"/>
</dbReference>
<feature type="domain" description="HTH merR-type" evidence="3">
    <location>
        <begin position="6"/>
        <end position="75"/>
    </location>
</feature>
<dbReference type="OrthoDB" id="9791488at2"/>
<dbReference type="Gene3D" id="1.10.1660.10">
    <property type="match status" value="1"/>
</dbReference>
<evidence type="ECO:0000313" key="5">
    <source>
        <dbReference type="Proteomes" id="UP000002524"/>
    </source>
</evidence>
<dbReference type="EMBL" id="AE000513">
    <property type="protein sequence ID" value="AAF12058.1"/>
    <property type="molecule type" value="Genomic_DNA"/>
</dbReference>
<dbReference type="InterPro" id="IPR009061">
    <property type="entry name" value="DNA-bd_dom_put_sf"/>
</dbReference>
<dbReference type="GO" id="GO:0003700">
    <property type="term" value="F:DNA-binding transcription factor activity"/>
    <property type="evidence" value="ECO:0000318"/>
    <property type="project" value="GO_Central"/>
</dbReference>
<organism evidence="4 5">
    <name type="scientific">Deinococcus radiodurans (strain ATCC 13939 / DSM 20539 / JCM 16871 / CCUG 27074 / LMG 4051 / NBRC 15346 / NCIMB 9279 / VKM B-1422 / R1)</name>
    <dbReference type="NCBI Taxonomy" id="243230"/>
    <lineage>
        <taxon>Bacteria</taxon>
        <taxon>Thermotogati</taxon>
        <taxon>Deinococcota</taxon>
        <taxon>Deinococci</taxon>
        <taxon>Deinococcales</taxon>
        <taxon>Deinococcaceae</taxon>
        <taxon>Deinococcus</taxon>
    </lineage>
</organism>
<dbReference type="PANTHER" id="PTHR30204">
    <property type="entry name" value="REDOX-CYCLING DRUG-SENSING TRANSCRIPTIONAL ACTIVATOR SOXR"/>
    <property type="match status" value="1"/>
</dbReference>
<dbReference type="Proteomes" id="UP000002524">
    <property type="component" value="Chromosome 1"/>
</dbReference>
<dbReference type="PIR" id="D75264">
    <property type="entry name" value="D75264"/>
</dbReference>
<keyword evidence="2" id="KW-0175">Coiled coil</keyword>
<protein>
    <submittedName>
        <fullName evidence="4">Transcriptional regulator, MerR family</fullName>
    </submittedName>
</protein>
<gene>
    <name evidence="4" type="ordered locus">DR_2519</name>
</gene>
<dbReference type="Pfam" id="PF13411">
    <property type="entry name" value="MerR_1"/>
    <property type="match status" value="1"/>
</dbReference>
<dbReference type="KEGG" id="dra:DR_2519"/>
<evidence type="ECO:0000256" key="1">
    <source>
        <dbReference type="ARBA" id="ARBA00023125"/>
    </source>
</evidence>
<dbReference type="PaxDb" id="243230-DR_2519"/>